<evidence type="ECO:0000313" key="4">
    <source>
        <dbReference type="EMBL" id="KAA9325603.1"/>
    </source>
</evidence>
<evidence type="ECO:0000256" key="1">
    <source>
        <dbReference type="ARBA" id="ARBA00022723"/>
    </source>
</evidence>
<dbReference type="PANTHER" id="PTHR46470:SF2">
    <property type="entry name" value="GLYCERALDEHYDE 3-PHOSPHATE PHOSPHATASE"/>
    <property type="match status" value="1"/>
</dbReference>
<dbReference type="Pfam" id="PF00702">
    <property type="entry name" value="Hydrolase"/>
    <property type="match status" value="1"/>
</dbReference>
<keyword evidence="5" id="KW-1185">Reference proteome</keyword>
<evidence type="ECO:0000256" key="2">
    <source>
        <dbReference type="ARBA" id="ARBA00022801"/>
    </source>
</evidence>
<organism evidence="4 5">
    <name type="scientific">Adhaeribacter soli</name>
    <dbReference type="NCBI Taxonomy" id="2607655"/>
    <lineage>
        <taxon>Bacteria</taxon>
        <taxon>Pseudomonadati</taxon>
        <taxon>Bacteroidota</taxon>
        <taxon>Cytophagia</taxon>
        <taxon>Cytophagales</taxon>
        <taxon>Hymenobacteraceae</taxon>
        <taxon>Adhaeribacter</taxon>
    </lineage>
</organism>
<dbReference type="SUPFAM" id="SSF56784">
    <property type="entry name" value="HAD-like"/>
    <property type="match status" value="1"/>
</dbReference>
<dbReference type="EMBL" id="VTWT01000011">
    <property type="protein sequence ID" value="KAA9325603.1"/>
    <property type="molecule type" value="Genomic_DNA"/>
</dbReference>
<dbReference type="InterPro" id="IPR036412">
    <property type="entry name" value="HAD-like_sf"/>
</dbReference>
<dbReference type="RefSeq" id="WP_150905215.1">
    <property type="nucleotide sequence ID" value="NZ_VTWT01000011.1"/>
</dbReference>
<dbReference type="SFLD" id="SFLDS00003">
    <property type="entry name" value="Haloacid_Dehalogenase"/>
    <property type="match status" value="1"/>
</dbReference>
<name>A0A5N1IIV4_9BACT</name>
<keyword evidence="1" id="KW-0479">Metal-binding</keyword>
<evidence type="ECO:0000256" key="3">
    <source>
        <dbReference type="ARBA" id="ARBA00022842"/>
    </source>
</evidence>
<protein>
    <submittedName>
        <fullName evidence="4">HAD family hydrolase</fullName>
    </submittedName>
</protein>
<dbReference type="InterPro" id="IPR051400">
    <property type="entry name" value="HAD-like_hydrolase"/>
</dbReference>
<dbReference type="GO" id="GO:0016791">
    <property type="term" value="F:phosphatase activity"/>
    <property type="evidence" value="ECO:0007669"/>
    <property type="project" value="TreeGrafter"/>
</dbReference>
<accession>A0A5N1IIV4</accession>
<sequence>MHEKKKAIILDLDNTLFPTSSIGDELFAPLYKLIEEDGNFSGDLETIKQEMTRRPFQKLAPEFGFSRELTEQGIALLNKLQYNKPIALFEDYEVLKNFPCQKFLVTMGFKKMQESKVKQMGIKPDFEEIHIIDPQFTDQTKKDIFLDIIARHGFKPDEVLVIGDDPDSEMADARDLGLDAVLYDKMNFNLGLKQYFRITDYKELEPFLR</sequence>
<evidence type="ECO:0000313" key="5">
    <source>
        <dbReference type="Proteomes" id="UP000326570"/>
    </source>
</evidence>
<dbReference type="GO" id="GO:0046872">
    <property type="term" value="F:metal ion binding"/>
    <property type="evidence" value="ECO:0007669"/>
    <property type="project" value="UniProtKB-KW"/>
</dbReference>
<dbReference type="Proteomes" id="UP000326570">
    <property type="component" value="Unassembled WGS sequence"/>
</dbReference>
<dbReference type="SFLD" id="SFLDG01129">
    <property type="entry name" value="C1.5:_HAD__Beta-PGM__Phosphata"/>
    <property type="match status" value="1"/>
</dbReference>
<keyword evidence="2 4" id="KW-0378">Hydrolase</keyword>
<keyword evidence="3" id="KW-0460">Magnesium</keyword>
<dbReference type="Gene3D" id="1.10.150.520">
    <property type="match status" value="1"/>
</dbReference>
<reference evidence="4 5" key="1">
    <citation type="submission" date="2019-09" db="EMBL/GenBank/DDBJ databases">
        <title>Genome sequence of Adhaeribacter sp. M2.</title>
        <authorList>
            <person name="Srinivasan S."/>
        </authorList>
    </citation>
    <scope>NUCLEOTIDE SEQUENCE [LARGE SCALE GENOMIC DNA]</scope>
    <source>
        <strain evidence="4 5">M2</strain>
    </source>
</reference>
<dbReference type="Gene3D" id="3.40.50.1000">
    <property type="entry name" value="HAD superfamily/HAD-like"/>
    <property type="match status" value="1"/>
</dbReference>
<proteinExistence type="predicted"/>
<gene>
    <name evidence="4" type="ORF">F0P94_16825</name>
</gene>
<comment type="caution">
    <text evidence="4">The sequence shown here is derived from an EMBL/GenBank/DDBJ whole genome shotgun (WGS) entry which is preliminary data.</text>
</comment>
<dbReference type="AlphaFoldDB" id="A0A5N1IIV4"/>
<dbReference type="PANTHER" id="PTHR46470">
    <property type="entry name" value="N-ACYLNEURAMINATE-9-PHOSPHATASE"/>
    <property type="match status" value="1"/>
</dbReference>
<dbReference type="InterPro" id="IPR023214">
    <property type="entry name" value="HAD_sf"/>
</dbReference>